<reference evidence="1 2" key="1">
    <citation type="submission" date="2014-07" db="EMBL/GenBank/DDBJ databases">
        <title>Draft Genome Sequence of Gephyronic Acid Producer, Cystobacter violaceus Strain Cb vi76.</title>
        <authorList>
            <person name="Stevens D.C."/>
            <person name="Young J."/>
            <person name="Carmichael R."/>
            <person name="Tan J."/>
            <person name="Taylor R.E."/>
        </authorList>
    </citation>
    <scope>NUCLEOTIDE SEQUENCE [LARGE SCALE GENOMIC DNA]</scope>
    <source>
        <strain evidence="1 2">Cb vi76</strain>
    </source>
</reference>
<dbReference type="AlphaFoldDB" id="A0A084SUV7"/>
<evidence type="ECO:0000313" key="1">
    <source>
        <dbReference type="EMBL" id="KFA92242.1"/>
    </source>
</evidence>
<dbReference type="RefSeq" id="WP_043395574.1">
    <property type="nucleotide sequence ID" value="NZ_JPMI01000102.1"/>
</dbReference>
<name>A0A084SUV7_9BACT</name>
<gene>
    <name evidence="1" type="ORF">Q664_16620</name>
</gene>
<dbReference type="SUPFAM" id="SSF88659">
    <property type="entry name" value="Sigma3 and sigma4 domains of RNA polymerase sigma factors"/>
    <property type="match status" value="1"/>
</dbReference>
<sequence length="303" mass="34217">MEGKPSLTRIFLEHVPVRVGVPADAIDFEEQLRCAWEAGRDPWPQVALPANAFVRHLAQRVAETSEGLPLARVLASFSLSDLYLACACVHDVPASIDMLERHYMAKLPALLGSLKLPDTVLDDVCQLVRIHLLLGTNESRPQLVAYRGSGSLLSWMLVIATRMGSRQVGPAWESVAQENVIAAIEAMPDPGGDAGLELLKHRYRREFRRAMYEAFAELSSEERNQIWLHYIQRVSTTRMSEKFDVHQSTISRWLKGIRDTVHDGTKRRLQEWLGLNSDEFVSLFNIIESQLDLSLSQVFKEAE</sequence>
<evidence type="ECO:0000313" key="2">
    <source>
        <dbReference type="Proteomes" id="UP000028547"/>
    </source>
</evidence>
<dbReference type="NCBIfam" id="TIGR03001">
    <property type="entry name" value="Sig-70_gmx1"/>
    <property type="match status" value="1"/>
</dbReference>
<accession>A0A084SUV7</accession>
<dbReference type="InterPro" id="IPR013324">
    <property type="entry name" value="RNA_pol_sigma_r3/r4-like"/>
</dbReference>
<dbReference type="InterPro" id="IPR011745">
    <property type="entry name" value="RNA_pol_sigma70_MYXXA"/>
</dbReference>
<dbReference type="Proteomes" id="UP000028547">
    <property type="component" value="Unassembled WGS sequence"/>
</dbReference>
<proteinExistence type="predicted"/>
<dbReference type="EMBL" id="JPMI01000102">
    <property type="protein sequence ID" value="KFA92242.1"/>
    <property type="molecule type" value="Genomic_DNA"/>
</dbReference>
<protein>
    <submittedName>
        <fullName evidence="1">Uncharacterized protein</fullName>
    </submittedName>
</protein>
<organism evidence="1 2">
    <name type="scientific">Archangium violaceum Cb vi76</name>
    <dbReference type="NCBI Taxonomy" id="1406225"/>
    <lineage>
        <taxon>Bacteria</taxon>
        <taxon>Pseudomonadati</taxon>
        <taxon>Myxococcota</taxon>
        <taxon>Myxococcia</taxon>
        <taxon>Myxococcales</taxon>
        <taxon>Cystobacterineae</taxon>
        <taxon>Archangiaceae</taxon>
        <taxon>Archangium</taxon>
    </lineage>
</organism>
<comment type="caution">
    <text evidence="1">The sequence shown here is derived from an EMBL/GenBank/DDBJ whole genome shotgun (WGS) entry which is preliminary data.</text>
</comment>